<dbReference type="PANTHER" id="PTHR23025">
    <property type="entry name" value="TRIACYLGLYCEROL LIPASE"/>
    <property type="match status" value="1"/>
</dbReference>
<dbReference type="InterPro" id="IPR013094">
    <property type="entry name" value="AB_hydrolase_3"/>
</dbReference>
<dbReference type="SUPFAM" id="SSF53474">
    <property type="entry name" value="alpha/beta-Hydrolases"/>
    <property type="match status" value="1"/>
</dbReference>
<dbReference type="AlphaFoldDB" id="A0A9W6RHI1"/>
<dbReference type="GO" id="GO:0005829">
    <property type="term" value="C:cytosol"/>
    <property type="evidence" value="ECO:0007669"/>
    <property type="project" value="TreeGrafter"/>
</dbReference>
<dbReference type="PANTHER" id="PTHR23025:SF3">
    <property type="entry name" value="HORMONE-SENSITIVE LIPASE"/>
    <property type="match status" value="1"/>
</dbReference>
<dbReference type="GO" id="GO:0004806">
    <property type="term" value="F:triacylglycerol lipase activity"/>
    <property type="evidence" value="ECO:0007669"/>
    <property type="project" value="TreeGrafter"/>
</dbReference>
<dbReference type="Pfam" id="PF07859">
    <property type="entry name" value="Abhydrolase_3"/>
    <property type="match status" value="1"/>
</dbReference>
<dbReference type="Proteomes" id="UP001165135">
    <property type="component" value="Unassembled WGS sequence"/>
</dbReference>
<name>A0A9W6RHI1_9ACTN</name>
<dbReference type="GO" id="GO:0004771">
    <property type="term" value="F:sterol ester esterase activity"/>
    <property type="evidence" value="ECO:0007669"/>
    <property type="project" value="TreeGrafter"/>
</dbReference>
<dbReference type="GO" id="GO:0019433">
    <property type="term" value="P:triglyceride catabolic process"/>
    <property type="evidence" value="ECO:0007669"/>
    <property type="project" value="TreeGrafter"/>
</dbReference>
<dbReference type="InterPro" id="IPR029058">
    <property type="entry name" value="AB_hydrolase_fold"/>
</dbReference>
<organism evidence="2 3">
    <name type="scientific">Actinoallomurus iriomotensis</name>
    <dbReference type="NCBI Taxonomy" id="478107"/>
    <lineage>
        <taxon>Bacteria</taxon>
        <taxon>Bacillati</taxon>
        <taxon>Actinomycetota</taxon>
        <taxon>Actinomycetes</taxon>
        <taxon>Streptosporangiales</taxon>
        <taxon>Thermomonosporaceae</taxon>
        <taxon>Actinoallomurus</taxon>
    </lineage>
</organism>
<evidence type="ECO:0000313" key="2">
    <source>
        <dbReference type="EMBL" id="GLY76136.1"/>
    </source>
</evidence>
<dbReference type="EMBL" id="BSTJ01000005">
    <property type="protein sequence ID" value="GLY76136.1"/>
    <property type="molecule type" value="Genomic_DNA"/>
</dbReference>
<gene>
    <name evidence="2" type="ORF">Airi01_044030</name>
</gene>
<sequence>MLITTGADVAEETRAFNQTLAETLAALPAHYEVNDPVASRAARARGEGPFPVPVRLDVGRDRTIPGRAGRIPLRVFVPPVVRGVHLHIHGGGWTFGSASDQDALLWRLAQAAEMAVVSVDYRLAPEHPYPAAPDDCEDAARWLVANAQNEFGTDRLTVGGESAGAHLATVTLLRLGGRGFRAAQLTFGAFDLSMTPSQRLWGELNLALSTPVMAWFYDQFLPGTDAEARRAPDVSPLYADLSGLPPARFVVGTRDPLLDDTLFMESRWRAAGNETALEVIAEAPHGFLSFPLTVAERELTAQAEYLAKAVAD</sequence>
<evidence type="ECO:0000259" key="1">
    <source>
        <dbReference type="Pfam" id="PF07859"/>
    </source>
</evidence>
<evidence type="ECO:0000313" key="3">
    <source>
        <dbReference type="Proteomes" id="UP001165135"/>
    </source>
</evidence>
<protein>
    <recommendedName>
        <fullName evidence="1">Alpha/beta hydrolase fold-3 domain-containing protein</fullName>
    </recommendedName>
</protein>
<feature type="domain" description="Alpha/beta hydrolase fold-3" evidence="1">
    <location>
        <begin position="86"/>
        <end position="288"/>
    </location>
</feature>
<proteinExistence type="predicted"/>
<dbReference type="RefSeq" id="WP_285624110.1">
    <property type="nucleotide sequence ID" value="NZ_BSTJ01000005.1"/>
</dbReference>
<comment type="caution">
    <text evidence="2">The sequence shown here is derived from an EMBL/GenBank/DDBJ whole genome shotgun (WGS) entry which is preliminary data.</text>
</comment>
<accession>A0A9W6RHI1</accession>
<dbReference type="Gene3D" id="3.40.50.1820">
    <property type="entry name" value="alpha/beta hydrolase"/>
    <property type="match status" value="1"/>
</dbReference>
<reference evidence="2" key="1">
    <citation type="submission" date="2023-03" db="EMBL/GenBank/DDBJ databases">
        <title>Actinoallomurus iriomotensis NBRC 103681.</title>
        <authorList>
            <person name="Ichikawa N."/>
            <person name="Sato H."/>
            <person name="Tonouchi N."/>
        </authorList>
    </citation>
    <scope>NUCLEOTIDE SEQUENCE</scope>
    <source>
        <strain evidence="2">NBRC 103681</strain>
    </source>
</reference>